<evidence type="ECO:0000313" key="1">
    <source>
        <dbReference type="EMBL" id="CAJ2505492.1"/>
    </source>
</evidence>
<proteinExistence type="predicted"/>
<organism evidence="1 2">
    <name type="scientific">Anthostomella pinea</name>
    <dbReference type="NCBI Taxonomy" id="933095"/>
    <lineage>
        <taxon>Eukaryota</taxon>
        <taxon>Fungi</taxon>
        <taxon>Dikarya</taxon>
        <taxon>Ascomycota</taxon>
        <taxon>Pezizomycotina</taxon>
        <taxon>Sordariomycetes</taxon>
        <taxon>Xylariomycetidae</taxon>
        <taxon>Xylariales</taxon>
        <taxon>Xylariaceae</taxon>
        <taxon>Anthostomella</taxon>
    </lineage>
</organism>
<gene>
    <name evidence="1" type="ORF">KHLLAP_LOCUS5960</name>
</gene>
<dbReference type="EMBL" id="CAUWAG010000007">
    <property type="protein sequence ID" value="CAJ2505492.1"/>
    <property type="molecule type" value="Genomic_DNA"/>
</dbReference>
<dbReference type="Proteomes" id="UP001295740">
    <property type="component" value="Unassembled WGS sequence"/>
</dbReference>
<reference evidence="1" key="1">
    <citation type="submission" date="2023-10" db="EMBL/GenBank/DDBJ databases">
        <authorList>
            <person name="Hackl T."/>
        </authorList>
    </citation>
    <scope>NUCLEOTIDE SEQUENCE</scope>
</reference>
<comment type="caution">
    <text evidence="1">The sequence shown here is derived from an EMBL/GenBank/DDBJ whole genome shotgun (WGS) entry which is preliminary data.</text>
</comment>
<protein>
    <submittedName>
        <fullName evidence="1">Uu.00g128860.m01.CDS01</fullName>
    </submittedName>
</protein>
<sequence>MALVSYSPATFDKLPDLGLAGEVFDQKNGYDLVSSFRELFLEHGMEKHLEAVNWVLAEDGLFRPFEFHYSPMKDANEESISPENPKVLAFVEALASRLRETDTVGLFGLCVYPGDDFEGRVEITEARANINLHPSDTVKAPTDMVGREAAWFFSPQLWENNKCACICGGNGHTSATHRGHVDTR</sequence>
<evidence type="ECO:0000313" key="2">
    <source>
        <dbReference type="Proteomes" id="UP001295740"/>
    </source>
</evidence>
<name>A0AAI8YI54_9PEZI</name>
<accession>A0AAI8YI54</accession>
<keyword evidence="2" id="KW-1185">Reference proteome</keyword>
<dbReference type="AlphaFoldDB" id="A0AAI8YI54"/>